<feature type="compositionally biased region" description="Polar residues" evidence="6">
    <location>
        <begin position="65"/>
        <end position="76"/>
    </location>
</feature>
<evidence type="ECO:0000256" key="5">
    <source>
        <dbReference type="ARBA" id="ARBA00022840"/>
    </source>
</evidence>
<keyword evidence="5" id="KW-0067">ATP-binding</keyword>
<feature type="domain" description="Protein kinase" evidence="7">
    <location>
        <begin position="193"/>
        <end position="494"/>
    </location>
</feature>
<evidence type="ECO:0000313" key="9">
    <source>
        <dbReference type="Proteomes" id="UP001430356"/>
    </source>
</evidence>
<protein>
    <submittedName>
        <fullName evidence="8">Protein kinase</fullName>
    </submittedName>
</protein>
<dbReference type="GO" id="GO:0004674">
    <property type="term" value="F:protein serine/threonine kinase activity"/>
    <property type="evidence" value="ECO:0007669"/>
    <property type="project" value="UniProtKB-KW"/>
</dbReference>
<evidence type="ECO:0000256" key="2">
    <source>
        <dbReference type="ARBA" id="ARBA00022679"/>
    </source>
</evidence>
<accession>A0AAW0ETA5</accession>
<dbReference type="Pfam" id="PF00069">
    <property type="entry name" value="Pkinase"/>
    <property type="match status" value="1"/>
</dbReference>
<reference evidence="8 9" key="1">
    <citation type="journal article" date="2021" name="MBio">
        <title>A New Model Trypanosomatid, Novymonas esmeraldas: Genomic Perception of Its 'Candidatus Pandoraea novymonadis' Endosymbiont.</title>
        <authorList>
            <person name="Zakharova A."/>
            <person name="Saura A."/>
            <person name="Butenko A."/>
            <person name="Podesvova L."/>
            <person name="Warmusova S."/>
            <person name="Kostygov A.Y."/>
            <person name="Nenarokova A."/>
            <person name="Lukes J."/>
            <person name="Opperdoes F.R."/>
            <person name="Yurchenko V."/>
        </authorList>
    </citation>
    <scope>NUCLEOTIDE SEQUENCE [LARGE SCALE GENOMIC DNA]</scope>
    <source>
        <strain evidence="8 9">E262AT.01</strain>
    </source>
</reference>
<dbReference type="CDD" id="cd14133">
    <property type="entry name" value="PKc_DYRK_like"/>
    <property type="match status" value="1"/>
</dbReference>
<dbReference type="InterPro" id="IPR000719">
    <property type="entry name" value="Prot_kinase_dom"/>
</dbReference>
<feature type="region of interest" description="Disordered" evidence="6">
    <location>
        <begin position="38"/>
        <end position="76"/>
    </location>
</feature>
<dbReference type="PROSITE" id="PS50011">
    <property type="entry name" value="PROTEIN_KINASE_DOM"/>
    <property type="match status" value="1"/>
</dbReference>
<dbReference type="PANTHER" id="PTHR24058:SF124">
    <property type="entry name" value="PROTEIN KINASE SUPERFAMILY PROTEIN"/>
    <property type="match status" value="1"/>
</dbReference>
<sequence>MPTASGVDPAKLREVVRVLKSMGHVVMAEALEVEWGMRPNTAPNAKNPKKARKSLPQKSRDSSKARGSSFPSLSSTTAPMTFSVPVTSQRRLVVTCLGDEEDLWRPLADPEDGQRCMAPLFDCGAGLQRDHYVEYAAHAVPFVSVHPYEKQRPPLHLPLRHFSLRVFYEAGKTGSETEKEFDLVPDDLIGGRYRVDTPIDAATFSRTVRCRDEQTGTPVCLKIIRNSKSFLDQAFDELRALTCVNDADEADACNVVRLLDYFYFREHLVLVTELLLDNLYEHAKRLDFVQRCTYFTLARLQRIVRQVLTALQLIHSVGLIHCDIKPENIAFKSVVDCDVKVLDLGSSCYVTDTLSSYVQSRSYRAPEVILGCKYGPAVDIWSLGATTAELATGAVLFNVESVPTMLASVASVCGPIPAEMLQEGRNTSFYVTKHGAFYDYEEEQLVFHFPSEPPAAAVLFGFDDHDYVGFVRLCLTLDPASRPSAAQLLEHPFVTKSYAN</sequence>
<evidence type="ECO:0000256" key="1">
    <source>
        <dbReference type="ARBA" id="ARBA00022527"/>
    </source>
</evidence>
<dbReference type="Gene3D" id="3.30.200.20">
    <property type="entry name" value="Phosphorylase Kinase, domain 1"/>
    <property type="match status" value="1"/>
</dbReference>
<keyword evidence="1" id="KW-0723">Serine/threonine-protein kinase</keyword>
<keyword evidence="2" id="KW-0808">Transferase</keyword>
<evidence type="ECO:0000256" key="3">
    <source>
        <dbReference type="ARBA" id="ARBA00022741"/>
    </source>
</evidence>
<dbReference type="PANTHER" id="PTHR24058">
    <property type="entry name" value="DUAL SPECIFICITY PROTEIN KINASE"/>
    <property type="match status" value="1"/>
</dbReference>
<comment type="caution">
    <text evidence="8">The sequence shown here is derived from an EMBL/GenBank/DDBJ whole genome shotgun (WGS) entry which is preliminary data.</text>
</comment>
<organism evidence="8 9">
    <name type="scientific">Novymonas esmeraldas</name>
    <dbReference type="NCBI Taxonomy" id="1808958"/>
    <lineage>
        <taxon>Eukaryota</taxon>
        <taxon>Discoba</taxon>
        <taxon>Euglenozoa</taxon>
        <taxon>Kinetoplastea</taxon>
        <taxon>Metakinetoplastina</taxon>
        <taxon>Trypanosomatida</taxon>
        <taxon>Trypanosomatidae</taxon>
        <taxon>Novymonas</taxon>
    </lineage>
</organism>
<dbReference type="SMART" id="SM00220">
    <property type="entry name" value="S_TKc"/>
    <property type="match status" value="1"/>
</dbReference>
<dbReference type="GO" id="GO:0005524">
    <property type="term" value="F:ATP binding"/>
    <property type="evidence" value="ECO:0007669"/>
    <property type="project" value="UniProtKB-KW"/>
</dbReference>
<evidence type="ECO:0000256" key="4">
    <source>
        <dbReference type="ARBA" id="ARBA00022777"/>
    </source>
</evidence>
<dbReference type="AlphaFoldDB" id="A0AAW0ETA5"/>
<name>A0AAW0ETA5_9TRYP</name>
<keyword evidence="9" id="KW-1185">Reference proteome</keyword>
<dbReference type="EMBL" id="JAECZO010000084">
    <property type="protein sequence ID" value="KAK7196747.1"/>
    <property type="molecule type" value="Genomic_DNA"/>
</dbReference>
<proteinExistence type="predicted"/>
<evidence type="ECO:0000259" key="7">
    <source>
        <dbReference type="PROSITE" id="PS50011"/>
    </source>
</evidence>
<keyword evidence="3" id="KW-0547">Nucleotide-binding</keyword>
<evidence type="ECO:0000256" key="6">
    <source>
        <dbReference type="SAM" id="MobiDB-lite"/>
    </source>
</evidence>
<dbReference type="SUPFAM" id="SSF56112">
    <property type="entry name" value="Protein kinase-like (PK-like)"/>
    <property type="match status" value="1"/>
</dbReference>
<evidence type="ECO:0000313" key="8">
    <source>
        <dbReference type="EMBL" id="KAK7196747.1"/>
    </source>
</evidence>
<dbReference type="InterPro" id="IPR011009">
    <property type="entry name" value="Kinase-like_dom_sf"/>
</dbReference>
<keyword evidence="4 8" id="KW-0418">Kinase</keyword>
<dbReference type="Gene3D" id="1.10.510.10">
    <property type="entry name" value="Transferase(Phosphotransferase) domain 1"/>
    <property type="match status" value="1"/>
</dbReference>
<dbReference type="InterPro" id="IPR050494">
    <property type="entry name" value="Ser_Thr_dual-spec_kinase"/>
</dbReference>
<gene>
    <name evidence="8" type="ORF">NESM_000614500</name>
</gene>
<dbReference type="Proteomes" id="UP001430356">
    <property type="component" value="Unassembled WGS sequence"/>
</dbReference>